<dbReference type="GO" id="GO:0042597">
    <property type="term" value="C:periplasmic space"/>
    <property type="evidence" value="ECO:0007669"/>
    <property type="project" value="UniProtKB-SubCell"/>
</dbReference>
<proteinExistence type="predicted"/>
<feature type="binding site" evidence="5">
    <location>
        <position position="106"/>
    </location>
    <ligand>
        <name>Cu cation</name>
        <dbReference type="ChEBI" id="CHEBI:23378"/>
    </ligand>
</feature>
<dbReference type="InterPro" id="IPR035668">
    <property type="entry name" value="Amicyanin"/>
</dbReference>
<dbReference type="GO" id="GO:0009055">
    <property type="term" value="F:electron transfer activity"/>
    <property type="evidence" value="ECO:0007669"/>
    <property type="project" value="InterPro"/>
</dbReference>
<dbReference type="AlphaFoldDB" id="A0A845I3D0"/>
<gene>
    <name evidence="8" type="ORF">GTP23_22145</name>
</gene>
<dbReference type="Gene3D" id="2.60.40.420">
    <property type="entry name" value="Cupredoxins - blue copper proteins"/>
    <property type="match status" value="1"/>
</dbReference>
<keyword evidence="3" id="KW-0574">Periplasm</keyword>
<organism evidence="8 9">
    <name type="scientific">Duganella fentianensis</name>
    <dbReference type="NCBI Taxonomy" id="2692177"/>
    <lineage>
        <taxon>Bacteria</taxon>
        <taxon>Pseudomonadati</taxon>
        <taxon>Pseudomonadota</taxon>
        <taxon>Betaproteobacteria</taxon>
        <taxon>Burkholderiales</taxon>
        <taxon>Oxalobacteraceae</taxon>
        <taxon>Telluria group</taxon>
        <taxon>Duganella</taxon>
    </lineage>
</organism>
<comment type="caution">
    <text evidence="8">The sequence shown here is derived from an EMBL/GenBank/DDBJ whole genome shotgun (WGS) entry which is preliminary data.</text>
</comment>
<feature type="domain" description="EfeO-type cupredoxin-like" evidence="7">
    <location>
        <begin position="19"/>
        <end position="118"/>
    </location>
</feature>
<accession>A0A845I3D0</accession>
<dbReference type="InterPro" id="IPR008972">
    <property type="entry name" value="Cupredoxin"/>
</dbReference>
<evidence type="ECO:0000256" key="3">
    <source>
        <dbReference type="ARBA" id="ARBA00022764"/>
    </source>
</evidence>
<keyword evidence="5" id="KW-0479">Metal-binding</keyword>
<dbReference type="PANTHER" id="PTHR36507:SF1">
    <property type="entry name" value="BLL1555 PROTEIN"/>
    <property type="match status" value="1"/>
</dbReference>
<evidence type="ECO:0000256" key="5">
    <source>
        <dbReference type="PIRSR" id="PIRSR602386-1"/>
    </source>
</evidence>
<reference evidence="8" key="1">
    <citation type="submission" date="2019-12" db="EMBL/GenBank/DDBJ databases">
        <title>Novel species isolated from a subtropical stream in China.</title>
        <authorList>
            <person name="Lu H."/>
        </authorList>
    </citation>
    <scope>NUCLEOTIDE SEQUENCE [LARGE SCALE GENOMIC DNA]</scope>
    <source>
        <strain evidence="8">FT93W</strain>
    </source>
</reference>
<evidence type="ECO:0000256" key="4">
    <source>
        <dbReference type="ARBA" id="ARBA00022982"/>
    </source>
</evidence>
<dbReference type="EMBL" id="WWCL01000010">
    <property type="protein sequence ID" value="MYN47742.1"/>
    <property type="molecule type" value="Genomic_DNA"/>
</dbReference>
<feature type="binding site" evidence="5">
    <location>
        <position position="109"/>
    </location>
    <ligand>
        <name>Cu cation</name>
        <dbReference type="ChEBI" id="CHEBI:23378"/>
    </ligand>
</feature>
<dbReference type="GO" id="GO:0005507">
    <property type="term" value="F:copper ion binding"/>
    <property type="evidence" value="ECO:0007669"/>
    <property type="project" value="InterPro"/>
</dbReference>
<keyword evidence="6" id="KW-0732">Signal</keyword>
<dbReference type="InterPro" id="IPR028096">
    <property type="entry name" value="EfeO_Cupredoxin"/>
</dbReference>
<dbReference type="Pfam" id="PF13473">
    <property type="entry name" value="Cupredoxin_1"/>
    <property type="match status" value="1"/>
</dbReference>
<dbReference type="CDD" id="cd13921">
    <property type="entry name" value="Amicyanin"/>
    <property type="match status" value="1"/>
</dbReference>
<keyword evidence="2" id="KW-0813">Transport</keyword>
<feature type="binding site" evidence="5">
    <location>
        <position position="72"/>
    </location>
    <ligand>
        <name>Cu cation</name>
        <dbReference type="ChEBI" id="CHEBI:23378"/>
    </ligand>
</feature>
<evidence type="ECO:0000256" key="2">
    <source>
        <dbReference type="ARBA" id="ARBA00022448"/>
    </source>
</evidence>
<dbReference type="InterPro" id="IPR002386">
    <property type="entry name" value="Amicyanin/Pseudoazurin"/>
</dbReference>
<feature type="chain" id="PRO_5032387660" evidence="6">
    <location>
        <begin position="36"/>
        <end position="119"/>
    </location>
</feature>
<name>A0A845I3D0_9BURK</name>
<evidence type="ECO:0000256" key="6">
    <source>
        <dbReference type="SAM" id="SignalP"/>
    </source>
</evidence>
<dbReference type="PANTHER" id="PTHR36507">
    <property type="entry name" value="BLL1555 PROTEIN"/>
    <property type="match status" value="1"/>
</dbReference>
<evidence type="ECO:0000256" key="1">
    <source>
        <dbReference type="ARBA" id="ARBA00004418"/>
    </source>
</evidence>
<evidence type="ECO:0000259" key="7">
    <source>
        <dbReference type="Pfam" id="PF13473"/>
    </source>
</evidence>
<dbReference type="PRINTS" id="PR00155">
    <property type="entry name" value="AMICYANIN"/>
</dbReference>
<keyword evidence="4" id="KW-0249">Electron transport</keyword>
<protein>
    <submittedName>
        <fullName evidence="8">Copper-binding protein</fullName>
    </submittedName>
</protein>
<feature type="signal peptide" evidence="6">
    <location>
        <begin position="1"/>
        <end position="35"/>
    </location>
</feature>
<comment type="subcellular location">
    <subcellularLocation>
        <location evidence="1">Periplasm</location>
    </subcellularLocation>
</comment>
<dbReference type="SUPFAM" id="SSF49503">
    <property type="entry name" value="Cupredoxins"/>
    <property type="match status" value="1"/>
</dbReference>
<dbReference type="Proteomes" id="UP000444316">
    <property type="component" value="Unassembled WGS sequence"/>
</dbReference>
<evidence type="ECO:0000313" key="8">
    <source>
        <dbReference type="EMBL" id="MYN47742.1"/>
    </source>
</evidence>
<evidence type="ECO:0000313" key="9">
    <source>
        <dbReference type="Proteomes" id="UP000444316"/>
    </source>
</evidence>
<keyword evidence="9" id="KW-1185">Reference proteome</keyword>
<sequence length="119" mass="12869">MRTLPHPDGLARCCGKGALVLALLAALCAPSQTLAASATHRVIIEAMQFSPQVLEIKAGDTVEWINKDPFPHDAVSRVPQFTSGTIPAGARWTFVARRQGSFAYACTLHPMMQARIIVK</sequence>
<dbReference type="RefSeq" id="WP_161037116.1">
    <property type="nucleotide sequence ID" value="NZ_WWCL01000010.1"/>
</dbReference>
<comment type="cofactor">
    <cofactor evidence="5">
        <name>Cu cation</name>
        <dbReference type="ChEBI" id="CHEBI:23378"/>
    </cofactor>
    <text evidence="5">Binds 1 copper ion per subunit.</text>
</comment>
<keyword evidence="5" id="KW-0186">Copper</keyword>
<dbReference type="InterPro" id="IPR052721">
    <property type="entry name" value="ET_Amicyanin"/>
</dbReference>